<dbReference type="EMBL" id="MFVV01000037">
    <property type="protein sequence ID" value="OGJ02664.1"/>
    <property type="molecule type" value="Genomic_DNA"/>
</dbReference>
<gene>
    <name evidence="1" type="ORF">A3G06_01170</name>
</gene>
<sequence length="581" mass="68222">MNKESKTPKFDALLNEILENLAPHERECEWKDISKYCEKKFEITAEDINFYKLLRVPPPKLCPTCRRQKRFSFVNQINLYKRPNNAPGSKDKIISYVPLVSSLIVYDIKSYQDNFDPYTYGTFYDAKRPFFEQFLDFRLKVPQPSIIRDPSNINSEYSINGRNLKNGYYVSGGWMSEDVWYSVNVFSSRSVMDCLIVRNVENSYELVSSDKCYNCRYLYFSDNCIDSQFLYDCNNCIKCFGCVNLRNKSYCFFNEQLTKENYEEKIQELNLPSRDLLSKIKERFWEFVKIHPVRASRHERTENVSGVNIFNSRNCYDIIYARRTEHSLHCDQLLGNRDSMDASISGGSEKLYQTIGIGSDSSNVKFSFLSKFILDSEFLINCRNVQNCFACVGLENKNYCIFNYQYEPKKYFKELDKIKFVLLGKGEYGEFPPFTMSSFAYNGSQADFVFPLNKAEVQKMGALWQPDMEIDVGDMATLSAQEIPDTITEVDDEIMNKAIICEETGRPFRIVKSELKFYRDNNIPIPTIHPHQRMRTRFSHIGNYRMHDGVCELCNIKIKTFYNSKENWHLYCDQCYKDNYL</sequence>
<dbReference type="Proteomes" id="UP000176192">
    <property type="component" value="Unassembled WGS sequence"/>
</dbReference>
<comment type="caution">
    <text evidence="1">The sequence shown here is derived from an EMBL/GenBank/DDBJ whole genome shotgun (WGS) entry which is preliminary data.</text>
</comment>
<evidence type="ECO:0000313" key="2">
    <source>
        <dbReference type="Proteomes" id="UP000176192"/>
    </source>
</evidence>
<reference evidence="1 2" key="1">
    <citation type="journal article" date="2016" name="Nat. Commun.">
        <title>Thousands of microbial genomes shed light on interconnected biogeochemical processes in an aquifer system.</title>
        <authorList>
            <person name="Anantharaman K."/>
            <person name="Brown C.T."/>
            <person name="Hug L.A."/>
            <person name="Sharon I."/>
            <person name="Castelle C.J."/>
            <person name="Probst A.J."/>
            <person name="Thomas B.C."/>
            <person name="Singh A."/>
            <person name="Wilkins M.J."/>
            <person name="Karaoz U."/>
            <person name="Brodie E.L."/>
            <person name="Williams K.H."/>
            <person name="Hubbard S.S."/>
            <person name="Banfield J.F."/>
        </authorList>
    </citation>
    <scope>NUCLEOTIDE SEQUENCE [LARGE SCALE GENOMIC DNA]</scope>
</reference>
<protein>
    <submittedName>
        <fullName evidence="1">Uncharacterized protein</fullName>
    </submittedName>
</protein>
<dbReference type="STRING" id="1801797.A3G06_01170"/>
<proteinExistence type="predicted"/>
<accession>A0A1F6Y8C9</accession>
<organism evidence="1 2">
    <name type="scientific">Candidatus Nomurabacteria bacterium RIFCSPLOWO2_12_FULL_46_14</name>
    <dbReference type="NCBI Taxonomy" id="1801797"/>
    <lineage>
        <taxon>Bacteria</taxon>
        <taxon>Candidatus Nomuraibacteriota</taxon>
    </lineage>
</organism>
<name>A0A1F6Y8C9_9BACT</name>
<dbReference type="AlphaFoldDB" id="A0A1F6Y8C9"/>
<evidence type="ECO:0000313" key="1">
    <source>
        <dbReference type="EMBL" id="OGJ02664.1"/>
    </source>
</evidence>